<feature type="chain" id="PRO_5041465967" evidence="5">
    <location>
        <begin position="18"/>
        <end position="83"/>
    </location>
</feature>
<name>A0AA44WLA7_VERDA</name>
<dbReference type="AlphaFoldDB" id="A0AA44WLA7"/>
<gene>
    <name evidence="6" type="ORF">BJF96_g5130</name>
</gene>
<dbReference type="PANTHER" id="PTHR34270:SF3">
    <property type="entry name" value="PROTEIN RALF-LIKE 16-RELATED"/>
    <property type="match status" value="1"/>
</dbReference>
<dbReference type="InterPro" id="IPR008801">
    <property type="entry name" value="RALF"/>
</dbReference>
<comment type="function">
    <text evidence="4">Cell signaling peptide that may regulate plant stress, growth, and development. Mediates a rapid alkalinization of extracellular space by mediating a transient increase in the cytoplasmic Ca(2+) concentration leading to a calcium-dependent signaling events through a cell surface receptor and a concomitant activation of some intracellular mitogen-activated protein kinases.</text>
</comment>
<organism evidence="6 7">
    <name type="scientific">Verticillium dahliae</name>
    <name type="common">Verticillium wilt</name>
    <dbReference type="NCBI Taxonomy" id="27337"/>
    <lineage>
        <taxon>Eukaryota</taxon>
        <taxon>Fungi</taxon>
        <taxon>Dikarya</taxon>
        <taxon>Ascomycota</taxon>
        <taxon>Pezizomycotina</taxon>
        <taxon>Sordariomycetes</taxon>
        <taxon>Hypocreomycetidae</taxon>
        <taxon>Glomerellales</taxon>
        <taxon>Plectosphaerellaceae</taxon>
        <taxon>Verticillium</taxon>
    </lineage>
</organism>
<evidence type="ECO:0000256" key="5">
    <source>
        <dbReference type="SAM" id="SignalP"/>
    </source>
</evidence>
<keyword evidence="3" id="KW-1015">Disulfide bond</keyword>
<dbReference type="EMBL" id="MPSH01000016">
    <property type="protein sequence ID" value="PNH31383.1"/>
    <property type="molecule type" value="Genomic_DNA"/>
</dbReference>
<comment type="similarity">
    <text evidence="1">Belongs to the plant rapid alkalinization factor (RALF) family.</text>
</comment>
<evidence type="ECO:0000313" key="6">
    <source>
        <dbReference type="EMBL" id="PNH31383.1"/>
    </source>
</evidence>
<evidence type="ECO:0000256" key="4">
    <source>
        <dbReference type="ARBA" id="ARBA00037228"/>
    </source>
</evidence>
<evidence type="ECO:0000256" key="2">
    <source>
        <dbReference type="ARBA" id="ARBA00022729"/>
    </source>
</evidence>
<feature type="signal peptide" evidence="5">
    <location>
        <begin position="1"/>
        <end position="17"/>
    </location>
</feature>
<keyword evidence="2 5" id="KW-0732">Signal</keyword>
<evidence type="ECO:0000256" key="3">
    <source>
        <dbReference type="ARBA" id="ARBA00023157"/>
    </source>
</evidence>
<dbReference type="PANTHER" id="PTHR34270">
    <property type="entry name" value="PROTEIN RALF-LIKE 15-RELATED"/>
    <property type="match status" value="1"/>
</dbReference>
<accession>A0AA44WLA7</accession>
<comment type="caution">
    <text evidence="6">The sequence shown here is derived from an EMBL/GenBank/DDBJ whole genome shotgun (WGS) entry which is preliminary data.</text>
</comment>
<reference evidence="6 7" key="1">
    <citation type="submission" date="2017-12" db="EMBL/GenBank/DDBJ databases">
        <title>Comparative genomics yields insights into virulence evolution of Verticillium dahliae.</title>
        <authorList>
            <person name="Fan R."/>
            <person name="Armitage A.D."/>
            <person name="Cascant-Lopez E."/>
            <person name="Sobczyk M."/>
            <person name="Cockerton H.M."/>
            <person name="Harrison R.J."/>
        </authorList>
    </citation>
    <scope>NUCLEOTIDE SEQUENCE [LARGE SCALE GENOMIC DNA]</scope>
    <source>
        <strain evidence="6 7">12008</strain>
    </source>
</reference>
<sequence>MQIGTLVIASFVTLAMAGKGERTYISYGALKKDTFACYGPNEPIKRCYYATEGPANGYTRGCSRISHCAREFTENDIAIVEDD</sequence>
<protein>
    <submittedName>
        <fullName evidence="6">Uncharacterized protein</fullName>
    </submittedName>
</protein>
<dbReference type="Pfam" id="PF05498">
    <property type="entry name" value="RALF"/>
    <property type="match status" value="1"/>
</dbReference>
<evidence type="ECO:0000256" key="1">
    <source>
        <dbReference type="ARBA" id="ARBA00009178"/>
    </source>
</evidence>
<dbReference type="Proteomes" id="UP000236305">
    <property type="component" value="Unassembled WGS sequence"/>
</dbReference>
<evidence type="ECO:0000313" key="7">
    <source>
        <dbReference type="Proteomes" id="UP000236305"/>
    </source>
</evidence>
<proteinExistence type="inferred from homology"/>